<evidence type="ECO:0000313" key="3">
    <source>
        <dbReference type="Proteomes" id="UP001501358"/>
    </source>
</evidence>
<organism evidence="2 3">
    <name type="scientific">Streptomyces thermolineatus</name>
    <dbReference type="NCBI Taxonomy" id="44033"/>
    <lineage>
        <taxon>Bacteria</taxon>
        <taxon>Bacillati</taxon>
        <taxon>Actinomycetota</taxon>
        <taxon>Actinomycetes</taxon>
        <taxon>Kitasatosporales</taxon>
        <taxon>Streptomycetaceae</taxon>
        <taxon>Streptomyces</taxon>
    </lineage>
</organism>
<comment type="caution">
    <text evidence="2">The sequence shown here is derived from an EMBL/GenBank/DDBJ whole genome shotgun (WGS) entry which is preliminary data.</text>
</comment>
<sequence>MNDLFGTAVAEPEPAFWYGIPHGYRRLDLHPTPEGLEEVARQIGELPEEARDRAVQVFRLYAVVVTMLQRQHVLGWALGMHPDDSGTPALSVLTVSSVPMPGVNPKAVLAKMLAGGAGTGPDGGVLPVELPSGTGFLMEQVRKTTAPGAPPEGQEGPRQGTVWQGTVAIPDTASSSAVVVQLVTASVELADDYRGVLLGVARTVTFTDPAAAARHGSGPGASGSGAEETRSPFG</sequence>
<evidence type="ECO:0000313" key="2">
    <source>
        <dbReference type="EMBL" id="GAA2505497.1"/>
    </source>
</evidence>
<gene>
    <name evidence="2" type="ORF">GCM10010406_47690</name>
</gene>
<evidence type="ECO:0000256" key="1">
    <source>
        <dbReference type="SAM" id="MobiDB-lite"/>
    </source>
</evidence>
<accession>A0ABP5ZVT8</accession>
<keyword evidence="3" id="KW-1185">Reference proteome</keyword>
<dbReference type="Proteomes" id="UP001501358">
    <property type="component" value="Unassembled WGS sequence"/>
</dbReference>
<reference evidence="3" key="1">
    <citation type="journal article" date="2019" name="Int. J. Syst. Evol. Microbiol.">
        <title>The Global Catalogue of Microorganisms (GCM) 10K type strain sequencing project: providing services to taxonomists for standard genome sequencing and annotation.</title>
        <authorList>
            <consortium name="The Broad Institute Genomics Platform"/>
            <consortium name="The Broad Institute Genome Sequencing Center for Infectious Disease"/>
            <person name="Wu L."/>
            <person name="Ma J."/>
        </authorList>
    </citation>
    <scope>NUCLEOTIDE SEQUENCE [LARGE SCALE GENOMIC DNA]</scope>
    <source>
        <strain evidence="3">JCM 6307</strain>
    </source>
</reference>
<name>A0ABP5ZVT8_9ACTN</name>
<feature type="region of interest" description="Disordered" evidence="1">
    <location>
        <begin position="211"/>
        <end position="234"/>
    </location>
</feature>
<dbReference type="EMBL" id="BAAATA010000038">
    <property type="protein sequence ID" value="GAA2505497.1"/>
    <property type="molecule type" value="Genomic_DNA"/>
</dbReference>
<proteinExistence type="predicted"/>
<protein>
    <submittedName>
        <fullName evidence="2">Uncharacterized protein</fullName>
    </submittedName>
</protein>
<dbReference type="RefSeq" id="WP_344385367.1">
    <property type="nucleotide sequence ID" value="NZ_BAAATA010000038.1"/>
</dbReference>